<organism evidence="1 2">
    <name type="scientific">Haematococcus lacustris</name>
    <name type="common">Green alga</name>
    <name type="synonym">Haematococcus pluvialis</name>
    <dbReference type="NCBI Taxonomy" id="44745"/>
    <lineage>
        <taxon>Eukaryota</taxon>
        <taxon>Viridiplantae</taxon>
        <taxon>Chlorophyta</taxon>
        <taxon>core chlorophytes</taxon>
        <taxon>Chlorophyceae</taxon>
        <taxon>CS clade</taxon>
        <taxon>Chlamydomonadales</taxon>
        <taxon>Haematococcaceae</taxon>
        <taxon>Haematococcus</taxon>
    </lineage>
</organism>
<gene>
    <name evidence="1" type="ORF">HaLaN_11372</name>
</gene>
<reference evidence="1 2" key="1">
    <citation type="submission" date="2020-02" db="EMBL/GenBank/DDBJ databases">
        <title>Draft genome sequence of Haematococcus lacustris strain NIES-144.</title>
        <authorList>
            <person name="Morimoto D."/>
            <person name="Nakagawa S."/>
            <person name="Yoshida T."/>
            <person name="Sawayama S."/>
        </authorList>
    </citation>
    <scope>NUCLEOTIDE SEQUENCE [LARGE SCALE GENOMIC DNA]</scope>
    <source>
        <strain evidence="1 2">NIES-144</strain>
    </source>
</reference>
<evidence type="ECO:0000313" key="1">
    <source>
        <dbReference type="EMBL" id="GFH15190.1"/>
    </source>
</evidence>
<protein>
    <submittedName>
        <fullName evidence="1">Voltage-gated Ca2+ channel, alpha subunit</fullName>
    </submittedName>
</protein>
<evidence type="ECO:0000313" key="2">
    <source>
        <dbReference type="Proteomes" id="UP000485058"/>
    </source>
</evidence>
<name>A0A699Z054_HAELA</name>
<keyword evidence="2" id="KW-1185">Reference proteome</keyword>
<proteinExistence type="predicted"/>
<comment type="caution">
    <text evidence="1">The sequence shown here is derived from an EMBL/GenBank/DDBJ whole genome shotgun (WGS) entry which is preliminary data.</text>
</comment>
<dbReference type="AlphaFoldDB" id="A0A699Z054"/>
<sequence length="104" mass="11804">MLERNSFILFGARSPEQRGRADGASGNMQQRLRFLHARLDSNNHSFWIFSPSSVIRRNLLYLSRQPWYAKLVMTLVILNVIFMGVDDPTCTGECAAANPTKKVC</sequence>
<accession>A0A699Z054</accession>
<dbReference type="Proteomes" id="UP000485058">
    <property type="component" value="Unassembled WGS sequence"/>
</dbReference>
<dbReference type="EMBL" id="BLLF01000818">
    <property type="protein sequence ID" value="GFH15190.1"/>
    <property type="molecule type" value="Genomic_DNA"/>
</dbReference>